<evidence type="ECO:0000313" key="2">
    <source>
        <dbReference type="EMBL" id="KAF5840175.1"/>
    </source>
</evidence>
<dbReference type="InterPro" id="IPR023582">
    <property type="entry name" value="Impact"/>
</dbReference>
<keyword evidence="3" id="KW-1185">Reference proteome</keyword>
<feature type="compositionally biased region" description="Acidic residues" evidence="1">
    <location>
        <begin position="63"/>
        <end position="72"/>
    </location>
</feature>
<gene>
    <name evidence="2" type="ORF">DUNSADRAFT_17522</name>
</gene>
<dbReference type="PANTHER" id="PTHR16301">
    <property type="entry name" value="IMPACT-RELATED"/>
    <property type="match status" value="1"/>
</dbReference>
<protein>
    <recommendedName>
        <fullName evidence="4">Encoded protein</fullName>
    </recommendedName>
</protein>
<comment type="caution">
    <text evidence="2">The sequence shown here is derived from an EMBL/GenBank/DDBJ whole genome shotgun (WGS) entry which is preliminary data.</text>
</comment>
<feature type="region of interest" description="Disordered" evidence="1">
    <location>
        <begin position="37"/>
        <end position="93"/>
    </location>
</feature>
<evidence type="ECO:0008006" key="4">
    <source>
        <dbReference type="Google" id="ProtNLM"/>
    </source>
</evidence>
<organism evidence="2 3">
    <name type="scientific">Dunaliella salina</name>
    <name type="common">Green alga</name>
    <name type="synonym">Protococcus salinus</name>
    <dbReference type="NCBI Taxonomy" id="3046"/>
    <lineage>
        <taxon>Eukaryota</taxon>
        <taxon>Viridiplantae</taxon>
        <taxon>Chlorophyta</taxon>
        <taxon>core chlorophytes</taxon>
        <taxon>Chlorophyceae</taxon>
        <taxon>CS clade</taxon>
        <taxon>Chlamydomonadales</taxon>
        <taxon>Dunaliellaceae</taxon>
        <taxon>Dunaliella</taxon>
    </lineage>
</organism>
<feature type="compositionally biased region" description="Basic and acidic residues" evidence="1">
    <location>
        <begin position="73"/>
        <end position="91"/>
    </location>
</feature>
<dbReference type="PANTHER" id="PTHR16301:SF25">
    <property type="entry name" value="PROTEIN IMPACT"/>
    <property type="match status" value="1"/>
</dbReference>
<feature type="non-terminal residue" evidence="2">
    <location>
        <position position="133"/>
    </location>
</feature>
<dbReference type="Proteomes" id="UP000815325">
    <property type="component" value="Unassembled WGS sequence"/>
</dbReference>
<evidence type="ECO:0000256" key="1">
    <source>
        <dbReference type="SAM" id="MobiDB-lite"/>
    </source>
</evidence>
<name>A0ABQ7GZY8_DUNSA</name>
<reference evidence="2" key="1">
    <citation type="submission" date="2017-08" db="EMBL/GenBank/DDBJ databases">
        <authorList>
            <person name="Polle J.E."/>
            <person name="Barry K."/>
            <person name="Cushman J."/>
            <person name="Schmutz J."/>
            <person name="Tran D."/>
            <person name="Hathwaick L.T."/>
            <person name="Yim W.C."/>
            <person name="Jenkins J."/>
            <person name="Mckie-Krisberg Z.M."/>
            <person name="Prochnik S."/>
            <person name="Lindquist E."/>
            <person name="Dockter R.B."/>
            <person name="Adam C."/>
            <person name="Molina H."/>
            <person name="Bunkerborg J."/>
            <person name="Jin E."/>
            <person name="Buchheim M."/>
            <person name="Magnuson J."/>
        </authorList>
    </citation>
    <scope>NUCLEOTIDE SEQUENCE</scope>
    <source>
        <strain evidence="2">CCAP 19/18</strain>
    </source>
</reference>
<accession>A0ABQ7GZY8</accession>
<sequence>MQCSPALRFESLCPTGEVVLYDWVEWLKEEHSHLYQLPQQQRQQGDQAQDSREDGEQGGTGSGEDDLDDREGEEGMRREISSHVLRQSRDDADLELMEAMRPRIVSGEPNTERKSTFQAHLAPVRSTDEVFAL</sequence>
<dbReference type="EMBL" id="MU069521">
    <property type="protein sequence ID" value="KAF5840175.1"/>
    <property type="molecule type" value="Genomic_DNA"/>
</dbReference>
<proteinExistence type="predicted"/>
<evidence type="ECO:0000313" key="3">
    <source>
        <dbReference type="Proteomes" id="UP000815325"/>
    </source>
</evidence>
<feature type="compositionally biased region" description="Low complexity" evidence="1">
    <location>
        <begin position="37"/>
        <end position="48"/>
    </location>
</feature>